<feature type="domain" description="BTB" evidence="2">
    <location>
        <begin position="147"/>
        <end position="231"/>
    </location>
</feature>
<name>A0AAV4U3P7_CAEEX</name>
<gene>
    <name evidence="3" type="primary">btbd6b</name>
    <name evidence="3" type="ORF">CEXT_727371</name>
</gene>
<dbReference type="AlphaFoldDB" id="A0AAV4U3P7"/>
<dbReference type="InterPro" id="IPR011333">
    <property type="entry name" value="SKP1/BTB/POZ_sf"/>
</dbReference>
<dbReference type="SUPFAM" id="SSF54695">
    <property type="entry name" value="POZ domain"/>
    <property type="match status" value="1"/>
</dbReference>
<feature type="region of interest" description="Disordered" evidence="1">
    <location>
        <begin position="308"/>
        <end position="336"/>
    </location>
</feature>
<dbReference type="Gene3D" id="3.30.710.10">
    <property type="entry name" value="Potassium Channel Kv1.1, Chain A"/>
    <property type="match status" value="1"/>
</dbReference>
<dbReference type="PROSITE" id="PS50097">
    <property type="entry name" value="BTB"/>
    <property type="match status" value="1"/>
</dbReference>
<dbReference type="PANTHER" id="PTHR45774">
    <property type="entry name" value="BTB/POZ DOMAIN-CONTAINING"/>
    <property type="match status" value="1"/>
</dbReference>
<organism evidence="3 4">
    <name type="scientific">Caerostris extrusa</name>
    <name type="common">Bark spider</name>
    <name type="synonym">Caerostris bankana</name>
    <dbReference type="NCBI Taxonomy" id="172846"/>
    <lineage>
        <taxon>Eukaryota</taxon>
        <taxon>Metazoa</taxon>
        <taxon>Ecdysozoa</taxon>
        <taxon>Arthropoda</taxon>
        <taxon>Chelicerata</taxon>
        <taxon>Arachnida</taxon>
        <taxon>Araneae</taxon>
        <taxon>Araneomorphae</taxon>
        <taxon>Entelegynae</taxon>
        <taxon>Araneoidea</taxon>
        <taxon>Araneidae</taxon>
        <taxon>Caerostris</taxon>
    </lineage>
</organism>
<sequence length="365" mass="40670">MKLTKVFKRSSVGGDVCISVDLRSKRTVSRFITYELTQDITRGIRSVMIQKTVESHGGARTAQAPSPQTILDAPHPQAHPTAAPMRCTETLCSDTGNTTTAPVVTTRVQHREADATTYLTLDNNSHTLPQPSAPSPGHLFYNSEDRSDITFIVGQEEWRFPAHSFILGKTQSTLSALLKAAQGSQADELQTRLDLQSEPVTPVVLKLSNMQPEVFEQILRYIYTGQITFLTVDSTLRLLHPSRIYHLPLLTTHCLKHISTNVNTSNVLIVLSHLLCPEIHHPSDDTLEECHDNDNERNELVFQVLPHRRPPRGRCAPERTLRNAGAQTHGGNSEKGHFASELRSSCFRFCDALGLQSVQEAEERN</sequence>
<evidence type="ECO:0000256" key="1">
    <source>
        <dbReference type="SAM" id="MobiDB-lite"/>
    </source>
</evidence>
<keyword evidence="4" id="KW-1185">Reference proteome</keyword>
<evidence type="ECO:0000313" key="4">
    <source>
        <dbReference type="Proteomes" id="UP001054945"/>
    </source>
</evidence>
<accession>A0AAV4U3P7</accession>
<dbReference type="GO" id="GO:0022008">
    <property type="term" value="P:neurogenesis"/>
    <property type="evidence" value="ECO:0007669"/>
    <property type="project" value="TreeGrafter"/>
</dbReference>
<comment type="caution">
    <text evidence="3">The sequence shown here is derived from an EMBL/GenBank/DDBJ whole genome shotgun (WGS) entry which is preliminary data.</text>
</comment>
<protein>
    <recommendedName>
        <fullName evidence="2">BTB domain-containing protein</fullName>
    </recommendedName>
</protein>
<dbReference type="InterPro" id="IPR000210">
    <property type="entry name" value="BTB/POZ_dom"/>
</dbReference>
<dbReference type="EMBL" id="BPLR01012234">
    <property type="protein sequence ID" value="GIY52372.1"/>
    <property type="molecule type" value="Genomic_DNA"/>
</dbReference>
<dbReference type="SMART" id="SM00225">
    <property type="entry name" value="BTB"/>
    <property type="match status" value="1"/>
</dbReference>
<dbReference type="PANTHER" id="PTHR45774:SF4">
    <property type="entry name" value="AXUNDEAD, ISOFORM F"/>
    <property type="match status" value="1"/>
</dbReference>
<dbReference type="Proteomes" id="UP001054945">
    <property type="component" value="Unassembled WGS sequence"/>
</dbReference>
<dbReference type="GO" id="GO:0005829">
    <property type="term" value="C:cytosol"/>
    <property type="evidence" value="ECO:0007669"/>
    <property type="project" value="TreeGrafter"/>
</dbReference>
<proteinExistence type="predicted"/>
<reference evidence="3 4" key="1">
    <citation type="submission" date="2021-06" db="EMBL/GenBank/DDBJ databases">
        <title>Caerostris extrusa draft genome.</title>
        <authorList>
            <person name="Kono N."/>
            <person name="Arakawa K."/>
        </authorList>
    </citation>
    <scope>NUCLEOTIDE SEQUENCE [LARGE SCALE GENOMIC DNA]</scope>
</reference>
<dbReference type="Pfam" id="PF00651">
    <property type="entry name" value="BTB"/>
    <property type="match status" value="1"/>
</dbReference>
<evidence type="ECO:0000259" key="2">
    <source>
        <dbReference type="PROSITE" id="PS50097"/>
    </source>
</evidence>
<evidence type="ECO:0000313" key="3">
    <source>
        <dbReference type="EMBL" id="GIY52372.1"/>
    </source>
</evidence>